<dbReference type="GO" id="GO:0008758">
    <property type="term" value="F:UDP-2,3-diacylglucosamine hydrolase activity"/>
    <property type="evidence" value="ECO:0007669"/>
    <property type="project" value="TreeGrafter"/>
</dbReference>
<dbReference type="HOGENOM" id="CLU_025443_1_0_9"/>
<dbReference type="STRING" id="500633.CLOHIR_01023"/>
<feature type="domain" description="Calcineurin-like phosphoesterase" evidence="3">
    <location>
        <begin position="56"/>
        <end position="222"/>
    </location>
</feature>
<dbReference type="eggNOG" id="COG1408">
    <property type="taxonomic scope" value="Bacteria"/>
</dbReference>
<dbReference type="InterPro" id="IPR029052">
    <property type="entry name" value="Metallo-depent_PP-like"/>
</dbReference>
<dbReference type="SUPFAM" id="SSF56300">
    <property type="entry name" value="Metallo-dependent phosphatases"/>
    <property type="match status" value="1"/>
</dbReference>
<dbReference type="Gene3D" id="3.60.21.10">
    <property type="match status" value="1"/>
</dbReference>
<dbReference type="CDD" id="cd07385">
    <property type="entry name" value="MPP_YkuE_C"/>
    <property type="match status" value="1"/>
</dbReference>
<reference evidence="4 5" key="1">
    <citation type="submission" date="2008-09" db="EMBL/GenBank/DDBJ databases">
        <authorList>
            <person name="Fulton L."/>
            <person name="Clifton S."/>
            <person name="Fulton B."/>
            <person name="Xu J."/>
            <person name="Minx P."/>
            <person name="Pepin K.H."/>
            <person name="Johnson M."/>
            <person name="Thiruvilangam P."/>
            <person name="Bhonagiri V."/>
            <person name="Nash W.E."/>
            <person name="Mardis E.R."/>
            <person name="Wilson R.K."/>
        </authorList>
    </citation>
    <scope>NUCLEOTIDE SEQUENCE [LARGE SCALE GENOMIC DNA]</scope>
    <source>
        <strain evidence="4 5">DSM 13275</strain>
    </source>
</reference>
<dbReference type="PANTHER" id="PTHR31302">
    <property type="entry name" value="TRANSMEMBRANE PROTEIN WITH METALLOPHOSPHOESTERASE DOMAIN-RELATED"/>
    <property type="match status" value="1"/>
</dbReference>
<evidence type="ECO:0000313" key="5">
    <source>
        <dbReference type="Proteomes" id="UP000003178"/>
    </source>
</evidence>
<dbReference type="AlphaFoldDB" id="B6FYR9"/>
<evidence type="ECO:0000256" key="2">
    <source>
        <dbReference type="ARBA" id="ARBA00022801"/>
    </source>
</evidence>
<dbReference type="InterPro" id="IPR051158">
    <property type="entry name" value="Metallophosphoesterase_sf"/>
</dbReference>
<sequence length="286" mass="32656">MKKFESEMFMKIKKLKVIIASILLVALLLVWGTNDIVTSEYFISSEKIPADFDGYRIVQISDLHNKEFGKNQKRLIKKIKAANPDLIVITGDIVDRRKWGTKYMEKFLAESKGIAPMYYVSGNHEVWSFKYDKVKKILEKYGVNILDDDVKTIKHKNSEIKIAGIIDTGFEDREEYVPEILKTLKNKIKSNEYSILLSHRPEHIDDYADAGYDLVFSGHAHGGQIRIPFIGGIYAPHQGIMPKYTKGVINKRKTKMVVSRGLGNSVIPIRVLNRPEITVTVLKSNQ</sequence>
<evidence type="ECO:0000313" key="4">
    <source>
        <dbReference type="EMBL" id="EEA85300.1"/>
    </source>
</evidence>
<name>B6FYR9_PEPHT</name>
<dbReference type="GO" id="GO:0046872">
    <property type="term" value="F:metal ion binding"/>
    <property type="evidence" value="ECO:0007669"/>
    <property type="project" value="UniProtKB-KW"/>
</dbReference>
<dbReference type="GO" id="GO:0016020">
    <property type="term" value="C:membrane"/>
    <property type="evidence" value="ECO:0007669"/>
    <property type="project" value="GOC"/>
</dbReference>
<dbReference type="EMBL" id="ABWP01000045">
    <property type="protein sequence ID" value="EEA85300.1"/>
    <property type="molecule type" value="Genomic_DNA"/>
</dbReference>
<dbReference type="InterPro" id="IPR004843">
    <property type="entry name" value="Calcineurin-like_PHP"/>
</dbReference>
<keyword evidence="2" id="KW-0378">Hydrolase</keyword>
<dbReference type="PANTHER" id="PTHR31302:SF31">
    <property type="entry name" value="PHOSPHODIESTERASE YAEI"/>
    <property type="match status" value="1"/>
</dbReference>
<gene>
    <name evidence="4" type="ORF">CLOHIR_01023</name>
</gene>
<keyword evidence="5" id="KW-1185">Reference proteome</keyword>
<proteinExistence type="predicted"/>
<dbReference type="OrthoDB" id="9780884at2"/>
<protein>
    <submittedName>
        <fullName evidence="4">Gram-positive signal peptide protein, YSIRK family</fullName>
    </submittedName>
</protein>
<evidence type="ECO:0000259" key="3">
    <source>
        <dbReference type="Pfam" id="PF00149"/>
    </source>
</evidence>
<dbReference type="Proteomes" id="UP000003178">
    <property type="component" value="Unassembled WGS sequence"/>
</dbReference>
<organism evidence="4 5">
    <name type="scientific">Peptacetobacter hiranonis (strain DSM 13275 / JCM 10541 / KCTC 15199 / TO-931)</name>
    <name type="common">Clostridium hiranonis</name>
    <dbReference type="NCBI Taxonomy" id="500633"/>
    <lineage>
        <taxon>Bacteria</taxon>
        <taxon>Bacillati</taxon>
        <taxon>Bacillota</taxon>
        <taxon>Clostridia</taxon>
        <taxon>Peptostreptococcales</taxon>
        <taxon>Peptostreptococcaceae</taxon>
        <taxon>Peptacetobacter</taxon>
    </lineage>
</organism>
<reference evidence="4 5" key="2">
    <citation type="submission" date="2008-10" db="EMBL/GenBank/DDBJ databases">
        <title>Draft genome sequence of Clostridium hiranonis (DSM 13275).</title>
        <authorList>
            <person name="Sudarsanam P."/>
            <person name="Ley R."/>
            <person name="Guruge J."/>
            <person name="Turnbaugh P.J."/>
            <person name="Mahowald M."/>
            <person name="Liep D."/>
            <person name="Gordon J."/>
        </authorList>
    </citation>
    <scope>NUCLEOTIDE SEQUENCE [LARGE SCALE GENOMIC DNA]</scope>
    <source>
        <strain evidence="4 5">DSM 13275</strain>
    </source>
</reference>
<comment type="caution">
    <text evidence="4">The sequence shown here is derived from an EMBL/GenBank/DDBJ whole genome shotgun (WGS) entry which is preliminary data.</text>
</comment>
<keyword evidence="1" id="KW-0479">Metal-binding</keyword>
<dbReference type="GO" id="GO:0009245">
    <property type="term" value="P:lipid A biosynthetic process"/>
    <property type="evidence" value="ECO:0007669"/>
    <property type="project" value="TreeGrafter"/>
</dbReference>
<accession>B6FYR9</accession>
<evidence type="ECO:0000256" key="1">
    <source>
        <dbReference type="ARBA" id="ARBA00022723"/>
    </source>
</evidence>
<dbReference type="Pfam" id="PF00149">
    <property type="entry name" value="Metallophos"/>
    <property type="match status" value="1"/>
</dbReference>